<dbReference type="Pfam" id="PF09346">
    <property type="entry name" value="SMI1_KNR4"/>
    <property type="match status" value="1"/>
</dbReference>
<feature type="domain" description="Knr4/Smi1-like" evidence="1">
    <location>
        <begin position="19"/>
        <end position="136"/>
    </location>
</feature>
<keyword evidence="3" id="KW-1185">Reference proteome</keyword>
<dbReference type="Proteomes" id="UP001057474">
    <property type="component" value="Chromosome"/>
</dbReference>
<gene>
    <name evidence="2" type="ORF">J2N86_11365</name>
</gene>
<organism evidence="2 3">
    <name type="scientific">Legionella lytica</name>
    <dbReference type="NCBI Taxonomy" id="96232"/>
    <lineage>
        <taxon>Bacteria</taxon>
        <taxon>Pseudomonadati</taxon>
        <taxon>Pseudomonadota</taxon>
        <taxon>Gammaproteobacteria</taxon>
        <taxon>Legionellales</taxon>
        <taxon>Legionellaceae</taxon>
        <taxon>Legionella</taxon>
    </lineage>
</organism>
<protein>
    <submittedName>
        <fullName evidence="2">SMI1/KNR4 family protein</fullName>
    </submittedName>
</protein>
<dbReference type="Gene3D" id="3.40.1580.10">
    <property type="entry name" value="SMI1/KNR4-like"/>
    <property type="match status" value="1"/>
</dbReference>
<evidence type="ECO:0000313" key="3">
    <source>
        <dbReference type="Proteomes" id="UP001057474"/>
    </source>
</evidence>
<dbReference type="RefSeq" id="WP_252579580.1">
    <property type="nucleotide sequence ID" value="NZ_CP071527.1"/>
</dbReference>
<accession>A0ABY4Y6V0</accession>
<reference evidence="2" key="1">
    <citation type="submission" date="2021-03" db="EMBL/GenBank/DDBJ databases">
        <title>Legionella lytica PCM 2298.</title>
        <authorList>
            <person name="Koper P."/>
        </authorList>
    </citation>
    <scope>NUCLEOTIDE SEQUENCE</scope>
    <source>
        <strain evidence="2">PCM 2298</strain>
    </source>
</reference>
<dbReference type="InterPro" id="IPR018958">
    <property type="entry name" value="Knr4/Smi1-like_dom"/>
</dbReference>
<name>A0ABY4Y6V0_9GAMM</name>
<dbReference type="EMBL" id="CP071527">
    <property type="protein sequence ID" value="USQ13279.1"/>
    <property type="molecule type" value="Genomic_DNA"/>
</dbReference>
<sequence length="146" mass="17124">MNELSFNLNELKLEQSAAPANKAQIIELENYFDHPIPFNLKEIFRNYNGASLARHQMSHFYIVGKDKKNTLNIWFTINKYGEQLGAETLPFAEQNAHSIYFLKWEHEQAKVYSYTLTDTNHEIIHIADSFDKFLERLLAEKASQRD</sequence>
<dbReference type="SUPFAM" id="SSF160631">
    <property type="entry name" value="SMI1/KNR4-like"/>
    <property type="match status" value="1"/>
</dbReference>
<evidence type="ECO:0000259" key="1">
    <source>
        <dbReference type="Pfam" id="PF09346"/>
    </source>
</evidence>
<dbReference type="InterPro" id="IPR037883">
    <property type="entry name" value="Knr4/Smi1-like_sf"/>
</dbReference>
<proteinExistence type="predicted"/>
<evidence type="ECO:0000313" key="2">
    <source>
        <dbReference type="EMBL" id="USQ13279.1"/>
    </source>
</evidence>